<proteinExistence type="predicted"/>
<dbReference type="EMBL" id="JABANP010000012">
    <property type="protein sequence ID" value="KAF4696303.1"/>
    <property type="molecule type" value="Genomic_DNA"/>
</dbReference>
<dbReference type="AlphaFoldDB" id="A0A7J6PJK2"/>
<evidence type="ECO:0000313" key="1">
    <source>
        <dbReference type="EMBL" id="KAF4696303.1"/>
    </source>
</evidence>
<protein>
    <submittedName>
        <fullName evidence="1">Uncharacterized protein</fullName>
    </submittedName>
</protein>
<dbReference type="OrthoDB" id="10563606at2759"/>
<comment type="caution">
    <text evidence="1">The sequence shown here is derived from an EMBL/GenBank/DDBJ whole genome shotgun (WGS) entry which is preliminary data.</text>
</comment>
<sequence length="577" mass="64741">MSNLGSGTRDACYSAWKERNKASEASVGVSARRESSNEPFHLDCVSFPEEILQYNAIRQVFGSLSRTFSEEGRLNTFKYVAKYYVNLKYFMTSTELESGNGSTCKQQLDMTIKRDFRGLSVYKGFPEYDVDPTHFGEYRLALRSFQKISSGYVGRRQEFWALDQAGTKRGVELRQSKVTGKFMIASLTVISPHNITTPDDYPIDYANLEVLNKEASPELTKSHDALSRAVKGILTAKRMLPGVHSAKRIHAVLLKESVMVLVPHGPSVVVVVVMVWMMMLTTRVDVVEGGRMKGQRHRSKPYDRPRSEWAEDAQRLADLTAEFSNFGLLRLPRTGLGEVITELSDVHLENTCSSTWKDEKTPGSVMTATLWARRGAPNEPYHLDCISFHQRLRDTTPLSNLTDPFKKLINTSAIPWLHGRSVHVEVLRQFEQLDRRIHEGLGDDLSATYGFDPTHSGGYLLAFNTAHEISSNAATQEYWSFDQDEVVRGVELAWFRDTGKYMIVSLTIISPYNMPIPEDYPIHYSNLESMNVDASASAATNESFSAYIAYSEAASALLEGDTPSFTLTPPLFEAALA</sequence>
<dbReference type="Proteomes" id="UP000541610">
    <property type="component" value="Unassembled WGS sequence"/>
</dbReference>
<organism evidence="1 2">
    <name type="scientific">Perkinsus olseni</name>
    <name type="common">Perkinsus atlanticus</name>
    <dbReference type="NCBI Taxonomy" id="32597"/>
    <lineage>
        <taxon>Eukaryota</taxon>
        <taxon>Sar</taxon>
        <taxon>Alveolata</taxon>
        <taxon>Perkinsozoa</taxon>
        <taxon>Perkinsea</taxon>
        <taxon>Perkinsida</taxon>
        <taxon>Perkinsidae</taxon>
        <taxon>Perkinsus</taxon>
    </lineage>
</organism>
<accession>A0A7J6PJK2</accession>
<gene>
    <name evidence="1" type="ORF">FOZ60_001425</name>
</gene>
<reference evidence="1 2" key="1">
    <citation type="submission" date="2020-04" db="EMBL/GenBank/DDBJ databases">
        <title>Perkinsus olseni comparative genomics.</title>
        <authorList>
            <person name="Bogema D.R."/>
        </authorList>
    </citation>
    <scope>NUCLEOTIDE SEQUENCE [LARGE SCALE GENOMIC DNA]</scope>
    <source>
        <strain evidence="1">00978-12</strain>
    </source>
</reference>
<evidence type="ECO:0000313" key="2">
    <source>
        <dbReference type="Proteomes" id="UP000541610"/>
    </source>
</evidence>
<name>A0A7J6PJK2_PEROL</name>